<dbReference type="RefSeq" id="WP_047579902.1">
    <property type="nucleotide sequence ID" value="NZ_JPQT01000183.1"/>
</dbReference>
<evidence type="ECO:0000313" key="3">
    <source>
        <dbReference type="Proteomes" id="UP000028643"/>
    </source>
</evidence>
<dbReference type="GO" id="GO:0006355">
    <property type="term" value="P:regulation of DNA-templated transcription"/>
    <property type="evidence" value="ECO:0007669"/>
    <property type="project" value="InterPro"/>
</dbReference>
<gene>
    <name evidence="2" type="ORF">IV02_30925</name>
</gene>
<organism evidence="2 3">
    <name type="scientific">Pseudomonas syringae</name>
    <dbReference type="NCBI Taxonomy" id="317"/>
    <lineage>
        <taxon>Bacteria</taxon>
        <taxon>Pseudomonadati</taxon>
        <taxon>Pseudomonadota</taxon>
        <taxon>Gammaproteobacteria</taxon>
        <taxon>Pseudomonadales</taxon>
        <taxon>Pseudomonadaceae</taxon>
        <taxon>Pseudomonas</taxon>
    </lineage>
</organism>
<dbReference type="InterPro" id="IPR052991">
    <property type="entry name" value="Non-func_TypeII_TA_Antitoxin"/>
</dbReference>
<dbReference type="InterPro" id="IPR036535">
    <property type="entry name" value="STAT_N_sf"/>
</dbReference>
<evidence type="ECO:0000259" key="1">
    <source>
        <dbReference type="Pfam" id="PF01402"/>
    </source>
</evidence>
<name>A0A085UL05_PSESX</name>
<feature type="domain" description="Ribbon-helix-helix protein CopG" evidence="1">
    <location>
        <begin position="4"/>
        <end position="43"/>
    </location>
</feature>
<dbReference type="Proteomes" id="UP000028643">
    <property type="component" value="Unassembled WGS sequence"/>
</dbReference>
<dbReference type="EMBL" id="JPQT01000183">
    <property type="protein sequence ID" value="KFE43868.1"/>
    <property type="molecule type" value="Genomic_DNA"/>
</dbReference>
<reference evidence="2 3" key="1">
    <citation type="submission" date="2014-07" db="EMBL/GenBank/DDBJ databases">
        <title>Draft Genome Sequences of Environmental Pseudomonas syringae strains.</title>
        <authorList>
            <person name="Baltrus D.A."/>
            <person name="Berge O."/>
            <person name="Morris C."/>
        </authorList>
    </citation>
    <scope>NUCLEOTIDE SEQUENCE [LARGE SCALE GENOMIC DNA]</scope>
    <source>
        <strain evidence="2 3">CEB003</strain>
    </source>
</reference>
<dbReference type="AlphaFoldDB" id="A0A085UL05"/>
<dbReference type="PANTHER" id="PTHR40688">
    <property type="match status" value="1"/>
</dbReference>
<comment type="caution">
    <text evidence="2">The sequence shown here is derived from an EMBL/GenBank/DDBJ whole genome shotgun (WGS) entry which is preliminary data.</text>
</comment>
<dbReference type="PANTHER" id="PTHR40688:SF2">
    <property type="entry name" value="RIBBON-HELIX-HELIX PROTEIN COPG DOMAIN-CONTAINING PROTEIN"/>
    <property type="match status" value="1"/>
</dbReference>
<dbReference type="PATRIC" id="fig|317.174.peg.6309"/>
<dbReference type="InterPro" id="IPR002145">
    <property type="entry name" value="CopG"/>
</dbReference>
<dbReference type="CDD" id="cd22233">
    <property type="entry name" value="RHH_CopAso-like"/>
    <property type="match status" value="1"/>
</dbReference>
<evidence type="ECO:0000313" key="2">
    <source>
        <dbReference type="EMBL" id="KFE43868.1"/>
    </source>
</evidence>
<sequence>MNPVVSFRMDPALFEQLNLLVAATHRGRPYHLRQALANYIEQQIWQIGSIQEGLDDAKVGNFIELTDIERKWGLE</sequence>
<proteinExistence type="predicted"/>
<protein>
    <submittedName>
        <fullName evidence="2">Transcriptional regulator</fullName>
    </submittedName>
</protein>
<accession>A0A085UL05</accession>
<dbReference type="SUPFAM" id="SSF48092">
    <property type="entry name" value="Transcription factor STAT-4 N-domain"/>
    <property type="match status" value="1"/>
</dbReference>
<dbReference type="Pfam" id="PF01402">
    <property type="entry name" value="RHH_1"/>
    <property type="match status" value="1"/>
</dbReference>